<evidence type="ECO:0000256" key="7">
    <source>
        <dbReference type="ARBA" id="ARBA00022603"/>
    </source>
</evidence>
<evidence type="ECO:0000259" key="14">
    <source>
        <dbReference type="Pfam" id="PF20260"/>
    </source>
</evidence>
<feature type="domain" description="Ribosomal RNA small subunit methyltransferase E PUA-like" evidence="14">
    <location>
        <begin position="18"/>
        <end position="63"/>
    </location>
</feature>
<dbReference type="GO" id="GO:0032259">
    <property type="term" value="P:methylation"/>
    <property type="evidence" value="ECO:0007669"/>
    <property type="project" value="UniProtKB-KW"/>
</dbReference>
<dbReference type="PANTHER" id="PTHR30027:SF3">
    <property type="entry name" value="16S RRNA (URACIL(1498)-N(3))-METHYLTRANSFERASE"/>
    <property type="match status" value="1"/>
</dbReference>
<feature type="domain" description="Ribosomal RNA small subunit methyltransferase E methyltransferase" evidence="13">
    <location>
        <begin position="72"/>
        <end position="236"/>
    </location>
</feature>
<dbReference type="InterPro" id="IPR046887">
    <property type="entry name" value="RsmE_PUA-like"/>
</dbReference>
<comment type="catalytic activity">
    <reaction evidence="11 12">
        <text>uridine(1498) in 16S rRNA + S-adenosyl-L-methionine = N(3)-methyluridine(1498) in 16S rRNA + S-adenosyl-L-homocysteine + H(+)</text>
        <dbReference type="Rhea" id="RHEA:42920"/>
        <dbReference type="Rhea" id="RHEA-COMP:10283"/>
        <dbReference type="Rhea" id="RHEA-COMP:10284"/>
        <dbReference type="ChEBI" id="CHEBI:15378"/>
        <dbReference type="ChEBI" id="CHEBI:57856"/>
        <dbReference type="ChEBI" id="CHEBI:59789"/>
        <dbReference type="ChEBI" id="CHEBI:65315"/>
        <dbReference type="ChEBI" id="CHEBI:74502"/>
        <dbReference type="EC" id="2.1.1.193"/>
    </reaction>
</comment>
<comment type="similarity">
    <text evidence="2 12">Belongs to the RNA methyltransferase RsmE family.</text>
</comment>
<evidence type="ECO:0000256" key="11">
    <source>
        <dbReference type="ARBA" id="ARBA00047944"/>
    </source>
</evidence>
<evidence type="ECO:0000313" key="15">
    <source>
        <dbReference type="EMBL" id="MCG6503258.1"/>
    </source>
</evidence>
<dbReference type="EC" id="2.1.1.193" evidence="3 12"/>
<protein>
    <recommendedName>
        <fullName evidence="4 12">Ribosomal RNA small subunit methyltransferase E</fullName>
        <ecNumber evidence="3 12">2.1.1.193</ecNumber>
    </recommendedName>
</protein>
<evidence type="ECO:0000256" key="3">
    <source>
        <dbReference type="ARBA" id="ARBA00012328"/>
    </source>
</evidence>
<accession>A0ABS9NKE5</accession>
<evidence type="ECO:0000256" key="9">
    <source>
        <dbReference type="ARBA" id="ARBA00022691"/>
    </source>
</evidence>
<evidence type="ECO:0000259" key="13">
    <source>
        <dbReference type="Pfam" id="PF04452"/>
    </source>
</evidence>
<dbReference type="PIRSF" id="PIRSF015601">
    <property type="entry name" value="MTase_slr0722"/>
    <property type="match status" value="1"/>
</dbReference>
<evidence type="ECO:0000256" key="6">
    <source>
        <dbReference type="ARBA" id="ARBA00022552"/>
    </source>
</evidence>
<dbReference type="PANTHER" id="PTHR30027">
    <property type="entry name" value="RIBOSOMAL RNA SMALL SUBUNIT METHYLTRANSFERASE E"/>
    <property type="match status" value="1"/>
</dbReference>
<reference evidence="15 16" key="1">
    <citation type="submission" date="2022-02" db="EMBL/GenBank/DDBJ databases">
        <title>Genome sequence data of Kingella unionensis sp. nov. strain CICC 24913 (CCUG 75125).</title>
        <authorList>
            <person name="Xiao M."/>
        </authorList>
    </citation>
    <scope>NUCLEOTIDE SEQUENCE [LARGE SCALE GENOMIC DNA]</scope>
    <source>
        <strain evidence="15 16">CICC 24913</strain>
    </source>
</reference>
<evidence type="ECO:0000313" key="16">
    <source>
        <dbReference type="Proteomes" id="UP001298424"/>
    </source>
</evidence>
<name>A0ABS9NKE5_9NEIS</name>
<dbReference type="RefSeq" id="WP_238745431.1">
    <property type="nucleotide sequence ID" value="NZ_JAKOOW010000006.1"/>
</dbReference>
<dbReference type="CDD" id="cd18084">
    <property type="entry name" value="RsmE-like"/>
    <property type="match status" value="1"/>
</dbReference>
<gene>
    <name evidence="15" type="ORF">MB824_01925</name>
</gene>
<keyword evidence="16" id="KW-1185">Reference proteome</keyword>
<dbReference type="Proteomes" id="UP001298424">
    <property type="component" value="Unassembled WGS sequence"/>
</dbReference>
<dbReference type="SUPFAM" id="SSF75217">
    <property type="entry name" value="alpha/beta knot"/>
    <property type="match status" value="1"/>
</dbReference>
<evidence type="ECO:0000256" key="4">
    <source>
        <dbReference type="ARBA" id="ARBA00013673"/>
    </source>
</evidence>
<keyword evidence="8 12" id="KW-0808">Transferase</keyword>
<evidence type="ECO:0000256" key="10">
    <source>
        <dbReference type="ARBA" id="ARBA00025699"/>
    </source>
</evidence>
<comment type="function">
    <text evidence="10 12">Specifically methylates the N3 position of the uracil ring of uridine 1498 (m3U1498) in 16S rRNA. Acts on the fully assembled 30S ribosomal subunit.</text>
</comment>
<dbReference type="GO" id="GO:0008168">
    <property type="term" value="F:methyltransferase activity"/>
    <property type="evidence" value="ECO:0007669"/>
    <property type="project" value="UniProtKB-KW"/>
</dbReference>
<evidence type="ECO:0000256" key="2">
    <source>
        <dbReference type="ARBA" id="ARBA00005528"/>
    </source>
</evidence>
<dbReference type="Gene3D" id="3.40.1280.10">
    <property type="match status" value="1"/>
</dbReference>
<evidence type="ECO:0000256" key="12">
    <source>
        <dbReference type="PIRNR" id="PIRNR015601"/>
    </source>
</evidence>
<keyword evidence="5 12" id="KW-0963">Cytoplasm</keyword>
<dbReference type="InterPro" id="IPR046886">
    <property type="entry name" value="RsmE_MTase_dom"/>
</dbReference>
<dbReference type="Gene3D" id="2.40.240.20">
    <property type="entry name" value="Hypothetical PUA domain-like, domain 1"/>
    <property type="match status" value="1"/>
</dbReference>
<dbReference type="Pfam" id="PF04452">
    <property type="entry name" value="Methyltrans_RNA"/>
    <property type="match status" value="1"/>
</dbReference>
<dbReference type="InterPro" id="IPR006700">
    <property type="entry name" value="RsmE"/>
</dbReference>
<dbReference type="SUPFAM" id="SSF88697">
    <property type="entry name" value="PUA domain-like"/>
    <property type="match status" value="1"/>
</dbReference>
<dbReference type="NCBIfam" id="NF008692">
    <property type="entry name" value="PRK11713.1-5"/>
    <property type="match status" value="1"/>
</dbReference>
<dbReference type="InterPro" id="IPR029028">
    <property type="entry name" value="Alpha/beta_knot_MTases"/>
</dbReference>
<keyword evidence="9 12" id="KW-0949">S-adenosyl-L-methionine</keyword>
<dbReference type="Pfam" id="PF20260">
    <property type="entry name" value="PUA_4"/>
    <property type="match status" value="1"/>
</dbReference>
<dbReference type="EMBL" id="JAKOOW010000006">
    <property type="protein sequence ID" value="MCG6503258.1"/>
    <property type="molecule type" value="Genomic_DNA"/>
</dbReference>
<proteinExistence type="inferred from homology"/>
<keyword evidence="6 12" id="KW-0698">rRNA processing</keyword>
<sequence length="244" mass="26389">MPRFHIPELPAAGSQAELPERVVRHIQVLRLNAGDALTLFDGSGREAQAELLSLGRRSALCRVDAPIETDRESPLHITLIQAVSAGERMDFTLQKSVELGVASIQPVLGGRSVVRLSGERADKRQARWQEIAVSACEQCGRNRVPQVLPLLDLPAALDALSDSTALRLLASPHQAAPLSSFRQPESRRLQLMVGPEGGWTPQEEALARERGFAAFTLGPRVLRTETAALAAISALQTLWGDFGA</sequence>
<evidence type="ECO:0000256" key="1">
    <source>
        <dbReference type="ARBA" id="ARBA00004496"/>
    </source>
</evidence>
<dbReference type="InterPro" id="IPR015947">
    <property type="entry name" value="PUA-like_sf"/>
</dbReference>
<comment type="caution">
    <text evidence="15">The sequence shown here is derived from an EMBL/GenBank/DDBJ whole genome shotgun (WGS) entry which is preliminary data.</text>
</comment>
<organism evidence="15 16">
    <name type="scientific">Kingella pumchi</name>
    <dbReference type="NCBI Taxonomy" id="2779506"/>
    <lineage>
        <taxon>Bacteria</taxon>
        <taxon>Pseudomonadati</taxon>
        <taxon>Pseudomonadota</taxon>
        <taxon>Betaproteobacteria</taxon>
        <taxon>Neisseriales</taxon>
        <taxon>Neisseriaceae</taxon>
        <taxon>Kingella</taxon>
    </lineage>
</organism>
<dbReference type="InterPro" id="IPR029026">
    <property type="entry name" value="tRNA_m1G_MTases_N"/>
</dbReference>
<comment type="subcellular location">
    <subcellularLocation>
        <location evidence="1 12">Cytoplasm</location>
    </subcellularLocation>
</comment>
<dbReference type="NCBIfam" id="TIGR00046">
    <property type="entry name" value="RsmE family RNA methyltransferase"/>
    <property type="match status" value="1"/>
</dbReference>
<keyword evidence="7 12" id="KW-0489">Methyltransferase</keyword>
<evidence type="ECO:0000256" key="5">
    <source>
        <dbReference type="ARBA" id="ARBA00022490"/>
    </source>
</evidence>
<evidence type="ECO:0000256" key="8">
    <source>
        <dbReference type="ARBA" id="ARBA00022679"/>
    </source>
</evidence>